<protein>
    <recommendedName>
        <fullName evidence="7">Metallo-beta-lactamase domain-containing protein</fullName>
    </recommendedName>
</protein>
<dbReference type="InterPro" id="IPR042173">
    <property type="entry name" value="RNase_J_2"/>
</dbReference>
<dbReference type="Pfam" id="PF17770">
    <property type="entry name" value="RNase_J_C"/>
    <property type="match status" value="1"/>
</dbReference>
<dbReference type="Gene3D" id="3.10.20.580">
    <property type="match status" value="1"/>
</dbReference>
<keyword evidence="6" id="KW-0694">RNA-binding</keyword>
<dbReference type="InterPro" id="IPR036866">
    <property type="entry name" value="RibonucZ/Hydroxyglut_hydro"/>
</dbReference>
<dbReference type="InterPro" id="IPR011108">
    <property type="entry name" value="RMMBL"/>
</dbReference>
<evidence type="ECO:0000259" key="7">
    <source>
        <dbReference type="SMART" id="SM00849"/>
    </source>
</evidence>
<evidence type="ECO:0000256" key="4">
    <source>
        <dbReference type="ARBA" id="ARBA00022833"/>
    </source>
</evidence>
<comment type="caution">
    <text evidence="8">The sequence shown here is derived from an EMBL/GenBank/DDBJ whole genome shotgun (WGS) entry which is preliminary data.</text>
</comment>
<dbReference type="EMBL" id="AIMH01000006">
    <property type="protein sequence ID" value="EJF98563.1"/>
    <property type="molecule type" value="Genomic_DNA"/>
</dbReference>
<keyword evidence="9" id="KW-1185">Reference proteome</keyword>
<evidence type="ECO:0000256" key="6">
    <source>
        <dbReference type="ARBA" id="ARBA00022884"/>
    </source>
</evidence>
<dbReference type="PANTHER" id="PTHR43694">
    <property type="entry name" value="RIBONUCLEASE J"/>
    <property type="match status" value="1"/>
</dbReference>
<dbReference type="Pfam" id="PF07521">
    <property type="entry name" value="RMMBL"/>
    <property type="match status" value="1"/>
</dbReference>
<keyword evidence="2" id="KW-0479">Metal-binding</keyword>
<gene>
    <name evidence="8" type="ORF">MEI_00461</name>
</gene>
<evidence type="ECO:0000256" key="5">
    <source>
        <dbReference type="ARBA" id="ARBA00022839"/>
    </source>
</evidence>
<sequence length="558" mass="61221">MVAANENELVFLPLGGVGEIGMNLAAYGFGSQNSREWLIVDMGVSFAGPELPGTDLILPDIRFLESEKHNVRGLILTHAHEDHYGAVLDLWPKLKVPLYCTPFTAGLLESKKQSDFESYKIPLNIFQSGDFFQVGAFAIEAVAVNHSIPESVSLAITTSLGTVIHTGDWKIDLTPSLGAITDEKRFRTLGNKGVLALLCDSTNACREGITPSEQQVQITLSEIFSKAEGRVAIVTFSSNVGRIRSIALAAESAGRKVLIVGRSLKRSILVAQELGYMNGLAPFLSEDDYGYISRKDIVLIVTGSQGEPCAALAKLSRNEMRNIALSAGDTVVYSSRSIPGNEKAIIAIQNRFIDMGIKVITNEHALVHVSGHPRRSELLQMYDWLKPQILVPVHGEAIHLTAQADLARQAGIKIVAEIRNGNVLRLAPEPVEVIDQAPVGRIYKDGCLIGDEDELGIRERRKLSYAGYVAVSLHMNSKHELLDDIGLTTFGLPESNGKGESFKNMLLDVVENTIYSIPRIKRKNNELIREATRRAVRAAVNEVWQKKPVCTVFLHRSK</sequence>
<reference evidence="8 9" key="1">
    <citation type="submission" date="2012-03" db="EMBL/GenBank/DDBJ databases">
        <title>The Genome Sequence of Bartonella vinsonii subsp. arupensis str. Pm136co.</title>
        <authorList>
            <consortium name="The Broad Institute Genome Sequencing Platform"/>
            <consortium name="The Broad Institute Genome Sequencing Center for Infectious Disease"/>
            <person name="Feldgarden M."/>
            <person name="Kirby J."/>
            <person name="Kosoy M."/>
            <person name="Birtles R."/>
            <person name="Probert W.S."/>
            <person name="Chiaraviglio L."/>
            <person name="Young S.K."/>
            <person name="Zeng Q."/>
            <person name="Gargeya S."/>
            <person name="Fitzgerald M."/>
            <person name="Haas B."/>
            <person name="Abouelleil A."/>
            <person name="Alvarado L."/>
            <person name="Arachchi H.M."/>
            <person name="Berlin A."/>
            <person name="Chapman S.B."/>
            <person name="Gearin G."/>
            <person name="Goldberg J."/>
            <person name="Griggs A."/>
            <person name="Gujja S."/>
            <person name="Hansen M."/>
            <person name="Heiman D."/>
            <person name="Howarth C."/>
            <person name="Larimer J."/>
            <person name="Lui A."/>
            <person name="MacDonald P.J.P."/>
            <person name="McCowen C."/>
            <person name="Montmayeur A."/>
            <person name="Murphy C."/>
            <person name="Neiman D."/>
            <person name="Pearson M."/>
            <person name="Priest M."/>
            <person name="Roberts A."/>
            <person name="Saif S."/>
            <person name="Shea T."/>
            <person name="Sisk P."/>
            <person name="Stolte C."/>
            <person name="Sykes S."/>
            <person name="Wortman J."/>
            <person name="Nusbaum C."/>
            <person name="Birren B."/>
        </authorList>
    </citation>
    <scope>NUCLEOTIDE SEQUENCE [LARGE SCALE GENOMIC DNA]</scope>
    <source>
        <strain evidence="8 9">Pm136co</strain>
    </source>
</reference>
<organism evidence="8 9">
    <name type="scientific">Bartonella vinsonii subsp. arupensis Pm136co</name>
    <dbReference type="NCBI Taxonomy" id="1094561"/>
    <lineage>
        <taxon>Bacteria</taxon>
        <taxon>Pseudomonadati</taxon>
        <taxon>Pseudomonadota</taxon>
        <taxon>Alphaproteobacteria</taxon>
        <taxon>Hyphomicrobiales</taxon>
        <taxon>Bartonellaceae</taxon>
        <taxon>Bartonella</taxon>
    </lineage>
</organism>
<dbReference type="Pfam" id="PF22505">
    <property type="entry name" value="RNase_J_b_CASP"/>
    <property type="match status" value="1"/>
</dbReference>
<dbReference type="CDD" id="cd07714">
    <property type="entry name" value="RNaseJ_MBL-fold"/>
    <property type="match status" value="1"/>
</dbReference>
<dbReference type="SUPFAM" id="SSF56281">
    <property type="entry name" value="Metallo-hydrolase/oxidoreductase"/>
    <property type="match status" value="1"/>
</dbReference>
<evidence type="ECO:0000313" key="9">
    <source>
        <dbReference type="Proteomes" id="UP000008948"/>
    </source>
</evidence>
<name>A0ABP2QUG6_BARVI</name>
<evidence type="ECO:0000313" key="8">
    <source>
        <dbReference type="EMBL" id="EJF98563.1"/>
    </source>
</evidence>
<dbReference type="Pfam" id="PF12706">
    <property type="entry name" value="Lactamase_B_2"/>
    <property type="match status" value="1"/>
</dbReference>
<dbReference type="RefSeq" id="WP_004865715.1">
    <property type="nucleotide sequence ID" value="NZ_JH725043.1"/>
</dbReference>
<dbReference type="SMART" id="SM00849">
    <property type="entry name" value="Lactamase_B"/>
    <property type="match status" value="1"/>
</dbReference>
<accession>A0ABP2QUG6</accession>
<proteinExistence type="predicted"/>
<dbReference type="Gene3D" id="3.60.15.10">
    <property type="entry name" value="Ribonuclease Z/Hydroxyacylglutathione hydrolase-like"/>
    <property type="match status" value="1"/>
</dbReference>
<keyword evidence="4" id="KW-0862">Zinc</keyword>
<keyword evidence="5" id="KW-0269">Exonuclease</keyword>
<dbReference type="Proteomes" id="UP000008948">
    <property type="component" value="Unassembled WGS sequence"/>
</dbReference>
<evidence type="ECO:0000256" key="3">
    <source>
        <dbReference type="ARBA" id="ARBA00022801"/>
    </source>
</evidence>
<dbReference type="InterPro" id="IPR001279">
    <property type="entry name" value="Metallo-B-lactamas"/>
</dbReference>
<feature type="domain" description="Metallo-beta-lactamase" evidence="7">
    <location>
        <begin position="23"/>
        <end position="220"/>
    </location>
</feature>
<dbReference type="InterPro" id="IPR041636">
    <property type="entry name" value="RNase_J_C"/>
</dbReference>
<dbReference type="InterPro" id="IPR055132">
    <property type="entry name" value="RNase_J_b_CASP"/>
</dbReference>
<dbReference type="Gene3D" id="3.40.50.10710">
    <property type="entry name" value="Metallo-hydrolase/oxidoreductase"/>
    <property type="match status" value="1"/>
</dbReference>
<evidence type="ECO:0000256" key="1">
    <source>
        <dbReference type="ARBA" id="ARBA00022722"/>
    </source>
</evidence>
<keyword evidence="3" id="KW-0378">Hydrolase</keyword>
<dbReference type="PANTHER" id="PTHR43694:SF1">
    <property type="entry name" value="RIBONUCLEASE J"/>
    <property type="match status" value="1"/>
</dbReference>
<evidence type="ECO:0000256" key="2">
    <source>
        <dbReference type="ARBA" id="ARBA00022723"/>
    </source>
</evidence>
<keyword evidence="1" id="KW-0540">Nuclease</keyword>